<keyword evidence="1" id="KW-0732">Signal</keyword>
<dbReference type="EMBL" id="JAAGBB010000007">
    <property type="protein sequence ID" value="MBR0664260.1"/>
    <property type="molecule type" value="Genomic_DNA"/>
</dbReference>
<sequence length="264" mass="29036">MPTAMRKRLLATLLLTLPGRPEAAPVDLTYTVYAAGLRIMEVTARLDLGDDRYRIEATTRTVGAAALFARSTQVTMVEGGWRGPEPVPRRYRADGTLRGEPRHVHIDFDGRRPLLRRVEPPNEVEREAVPEAMLPGSVDALSALARMMRLAGMEGSCDARASTFDGRRLQAWRSRTEGVERLTVRSIRFDGTVLRCGFEGRVVAGFRNGDPRGDAARPFGGTAWLGTVSPFLPPVPVRLEFDTRWFGTARAELEGVATPPVTAP</sequence>
<gene>
    <name evidence="2" type="ORF">GXW71_07815</name>
</gene>
<comment type="caution">
    <text evidence="2">The sequence shown here is derived from an EMBL/GenBank/DDBJ whole genome shotgun (WGS) entry which is preliminary data.</text>
</comment>
<name>A0ABS5EWE2_9PROT</name>
<dbReference type="InterPro" id="IPR021457">
    <property type="entry name" value="DUF3108"/>
</dbReference>
<evidence type="ECO:0000313" key="3">
    <source>
        <dbReference type="Proteomes" id="UP001196870"/>
    </source>
</evidence>
<feature type="signal peptide" evidence="1">
    <location>
        <begin position="1"/>
        <end position="23"/>
    </location>
</feature>
<dbReference type="Proteomes" id="UP001196870">
    <property type="component" value="Unassembled WGS sequence"/>
</dbReference>
<evidence type="ECO:0000256" key="1">
    <source>
        <dbReference type="SAM" id="SignalP"/>
    </source>
</evidence>
<reference evidence="3" key="1">
    <citation type="journal article" date="2021" name="Syst. Appl. Microbiol.">
        <title>Roseomonas hellenica sp. nov., isolated from roots of wild-growing Alkanna tinctoria.</title>
        <authorList>
            <person name="Rat A."/>
            <person name="Naranjo H.D."/>
            <person name="Lebbe L."/>
            <person name="Cnockaert M."/>
            <person name="Krigas N."/>
            <person name="Grigoriadou K."/>
            <person name="Maloupa E."/>
            <person name="Willems A."/>
        </authorList>
    </citation>
    <scope>NUCLEOTIDE SEQUENCE [LARGE SCALE GENOMIC DNA]</scope>
    <source>
        <strain evidence="3">LMG 31523</strain>
    </source>
</reference>
<evidence type="ECO:0000313" key="2">
    <source>
        <dbReference type="EMBL" id="MBR0664260.1"/>
    </source>
</evidence>
<protein>
    <submittedName>
        <fullName evidence="2">DUF3108 domain-containing protein</fullName>
    </submittedName>
</protein>
<feature type="chain" id="PRO_5046739095" evidence="1">
    <location>
        <begin position="24"/>
        <end position="264"/>
    </location>
</feature>
<organism evidence="2 3">
    <name type="scientific">Plastoroseomonas hellenica</name>
    <dbReference type="NCBI Taxonomy" id="2687306"/>
    <lineage>
        <taxon>Bacteria</taxon>
        <taxon>Pseudomonadati</taxon>
        <taxon>Pseudomonadota</taxon>
        <taxon>Alphaproteobacteria</taxon>
        <taxon>Acetobacterales</taxon>
        <taxon>Acetobacteraceae</taxon>
        <taxon>Plastoroseomonas</taxon>
    </lineage>
</organism>
<keyword evidence="3" id="KW-1185">Reference proteome</keyword>
<dbReference type="RefSeq" id="WP_211851857.1">
    <property type="nucleotide sequence ID" value="NZ_JAAGBB010000007.1"/>
</dbReference>
<dbReference type="Pfam" id="PF11306">
    <property type="entry name" value="DUF3108"/>
    <property type="match status" value="1"/>
</dbReference>
<proteinExistence type="predicted"/>
<accession>A0ABS5EWE2</accession>